<evidence type="ECO:0008006" key="4">
    <source>
        <dbReference type="Google" id="ProtNLM"/>
    </source>
</evidence>
<name>A0A934VLG1_9BACT</name>
<dbReference type="PANTHER" id="PTHR37947">
    <property type="entry name" value="BLL2462 PROTEIN"/>
    <property type="match status" value="1"/>
</dbReference>
<proteinExistence type="predicted"/>
<feature type="transmembrane region" description="Helical" evidence="1">
    <location>
        <begin position="690"/>
        <end position="710"/>
    </location>
</feature>
<dbReference type="EMBL" id="JAENIO010000005">
    <property type="protein sequence ID" value="MBK1833071.1"/>
    <property type="molecule type" value="Genomic_DNA"/>
</dbReference>
<dbReference type="Gene3D" id="3.40.50.880">
    <property type="match status" value="1"/>
</dbReference>
<evidence type="ECO:0000313" key="2">
    <source>
        <dbReference type="EMBL" id="MBK1833071.1"/>
    </source>
</evidence>
<accession>A0A934VLG1</accession>
<dbReference type="InterPro" id="IPR029062">
    <property type="entry name" value="Class_I_gatase-like"/>
</dbReference>
<dbReference type="Proteomes" id="UP000604083">
    <property type="component" value="Unassembled WGS sequence"/>
</dbReference>
<protein>
    <recommendedName>
        <fullName evidence="4">VWA domain-containing protein</fullName>
    </recommendedName>
</protein>
<dbReference type="SUPFAM" id="SSF53300">
    <property type="entry name" value="vWA-like"/>
    <property type="match status" value="1"/>
</dbReference>
<dbReference type="PANTHER" id="PTHR37947:SF1">
    <property type="entry name" value="BLL2462 PROTEIN"/>
    <property type="match status" value="1"/>
</dbReference>
<comment type="caution">
    <text evidence="2">The sequence shown here is derived from an EMBL/GenBank/DDBJ whole genome shotgun (WGS) entry which is preliminary data.</text>
</comment>
<feature type="transmembrane region" description="Helical" evidence="1">
    <location>
        <begin position="39"/>
        <end position="58"/>
    </location>
</feature>
<evidence type="ECO:0000256" key="1">
    <source>
        <dbReference type="SAM" id="Phobius"/>
    </source>
</evidence>
<keyword evidence="1" id="KW-0472">Membrane</keyword>
<organism evidence="2 3">
    <name type="scientific">Roseibacillus ishigakijimensis</name>
    <dbReference type="NCBI Taxonomy" id="454146"/>
    <lineage>
        <taxon>Bacteria</taxon>
        <taxon>Pseudomonadati</taxon>
        <taxon>Verrucomicrobiota</taxon>
        <taxon>Verrucomicrobiia</taxon>
        <taxon>Verrucomicrobiales</taxon>
        <taxon>Verrucomicrobiaceae</taxon>
        <taxon>Roseibacillus</taxon>
    </lineage>
</organism>
<dbReference type="RefSeq" id="WP_200390501.1">
    <property type="nucleotide sequence ID" value="NZ_JAENIO010000005.1"/>
</dbReference>
<sequence>MTFQPILPFSWILLLAAIGVLLTLFAHRLPGRRLGPLRNGLLTTLRLLAILGILVLLLRPSREESLTPPSIERSLLVAVDSSASMQESDDGGIPRLDHARQALEEAGVLGTEESSPFTFFEFDEEARYSSPAQLATLAAEGPTTRFHSSLRSIFRAATGAPPAALLLLSDGHDLETISPGQTASLATARDCPIYAVPFGAQGSARDLSIRATTYHPYTFRHQATRLTATIRALGCQQETLTVDLLREGELKDSKRIETGTEPFHDIEFITTEKEAGQFEYALRVRPLRGEVSTDNNETVSYLNVLDEKIRLLLIEGEPYWDTTFLRRSLTRNDKLEVDTLVRFTPTRTRAIRSNERRAESDLDTPQSVADFSSYRVVILGKKVEAILGEKGLTALEEWVDTKGGIVLFSRGQAWSGAAQADLEPIDWSEEAPSASRIEVTQSGLSIPPFRLLHTRADAAELPEILAYHPRGKPKTLAAAYGQNHSELPAIVFRRLGSGQTLSLGVAKLWHWVFNEKTEFDNNLYDLFWDQLLLWLLSNDGISPGAGYALQTTTANLPLGESITFELLFNGEPAPTPLPPLQLEHGDSPAARLTFEPAPEGGSASVTFTPRTEGRYRASTTLPDGTELSARFMVFREQLEQTETAADLAYLQQLATASGGRVISPPEISEVVRNLLRESAPMEARTRLIPLWDTAWICLLLVFLLAFEWFLRRRWGLT</sequence>
<gene>
    <name evidence="2" type="ORF">JIN78_03275</name>
</gene>
<reference evidence="2" key="1">
    <citation type="submission" date="2021-01" db="EMBL/GenBank/DDBJ databases">
        <title>Modified the classification status of verrucomicrobia.</title>
        <authorList>
            <person name="Feng X."/>
        </authorList>
    </citation>
    <scope>NUCLEOTIDE SEQUENCE</scope>
    <source>
        <strain evidence="2">KCTC 12986</strain>
    </source>
</reference>
<dbReference type="InterPro" id="IPR036465">
    <property type="entry name" value="vWFA_dom_sf"/>
</dbReference>
<keyword evidence="1" id="KW-0812">Transmembrane</keyword>
<dbReference type="SUPFAM" id="SSF52317">
    <property type="entry name" value="Class I glutamine amidotransferase-like"/>
    <property type="match status" value="1"/>
</dbReference>
<keyword evidence="1" id="KW-1133">Transmembrane helix</keyword>
<evidence type="ECO:0000313" key="3">
    <source>
        <dbReference type="Proteomes" id="UP000604083"/>
    </source>
</evidence>
<keyword evidence="3" id="KW-1185">Reference proteome</keyword>
<dbReference type="AlphaFoldDB" id="A0A934VLG1"/>
<dbReference type="Gene3D" id="3.40.50.410">
    <property type="entry name" value="von Willebrand factor, type A domain"/>
    <property type="match status" value="1"/>
</dbReference>
<feature type="transmembrane region" description="Helical" evidence="1">
    <location>
        <begin position="6"/>
        <end position="27"/>
    </location>
</feature>